<feature type="compositionally biased region" description="Basic and acidic residues" evidence="15">
    <location>
        <begin position="206"/>
        <end position="224"/>
    </location>
</feature>
<keyword evidence="10 16" id="KW-1133">Transmembrane helix</keyword>
<evidence type="ECO:0000256" key="15">
    <source>
        <dbReference type="SAM" id="MobiDB-lite"/>
    </source>
</evidence>
<dbReference type="InterPro" id="IPR025993">
    <property type="entry name" value="Ceramide_glucosylTrfase"/>
</dbReference>
<evidence type="ECO:0000256" key="1">
    <source>
        <dbReference type="ARBA" id="ARBA00004141"/>
    </source>
</evidence>
<evidence type="ECO:0000256" key="10">
    <source>
        <dbReference type="ARBA" id="ARBA00022989"/>
    </source>
</evidence>
<keyword evidence="8" id="KW-0808">Transferase</keyword>
<proteinExistence type="inferred from homology"/>
<keyword evidence="18" id="KW-1185">Reference proteome</keyword>
<feature type="transmembrane region" description="Helical" evidence="16">
    <location>
        <begin position="12"/>
        <end position="31"/>
    </location>
</feature>
<organism evidence="17 18">
    <name type="scientific">Apiospora rasikravindrae</name>
    <dbReference type="NCBI Taxonomy" id="990691"/>
    <lineage>
        <taxon>Eukaryota</taxon>
        <taxon>Fungi</taxon>
        <taxon>Dikarya</taxon>
        <taxon>Ascomycota</taxon>
        <taxon>Pezizomycotina</taxon>
        <taxon>Sordariomycetes</taxon>
        <taxon>Xylariomycetidae</taxon>
        <taxon>Amphisphaeriales</taxon>
        <taxon>Apiosporaceae</taxon>
        <taxon>Apiospora</taxon>
    </lineage>
</organism>
<sequence>MASAVEALGYVSLAWGVFVIGVQAIGSYKIFRNYAAVPTKPVSPTLPKKDVPHVTILRPAKGLEPFLYECLASTFRQDYPRDRFTIYFCVSSKDDAAYAVMRRLLDEFPDFDARIFIEDEDPLLHSSGSQANTLGPNPKIRNLSRAYREAKGDIIWIADCNVWIASEAAGHMVDKLCGFTGETPYKFTHQMPIVVDTASSIEPDTPETRRLLAGDPGTAHDRDVSKSLLSQGGGRLEEMFMATEHAKFYGAINTVGVAPCALGKSNMFRKSHLDMVTDSSRNPILPASVAHLPSGLDHFSAYICEDHLIGDLLWRTKIPGFNNHGLAWGELAIQPMAGMSVAAYIARRKRWLRVRKWTVLAATLVEPGIQSLICCTSIAYGLTTVPWVHTYLGIPQTWASWASCWTGAIAFWIVHDRILFGRLHAGHSVKIDENTPAFARGTARGGTERRPWGEWFLAWLGREFLAFPIWAWAVLLGTSVSWRGEKFRVKSDMTVVAWDETNNVDVGNARRRDDGDRQNKKD</sequence>
<dbReference type="Gene3D" id="3.90.550.10">
    <property type="entry name" value="Spore Coat Polysaccharide Biosynthesis Protein SpsA, Chain A"/>
    <property type="match status" value="1"/>
</dbReference>
<comment type="pathway">
    <text evidence="2">Lipid metabolism; sphingolipid metabolism.</text>
</comment>
<evidence type="ECO:0000256" key="6">
    <source>
        <dbReference type="ARBA" id="ARBA00019988"/>
    </source>
</evidence>
<evidence type="ECO:0000313" key="17">
    <source>
        <dbReference type="EMBL" id="KAK8017801.1"/>
    </source>
</evidence>
<evidence type="ECO:0000256" key="13">
    <source>
        <dbReference type="ARBA" id="ARBA00031543"/>
    </source>
</evidence>
<evidence type="ECO:0000313" key="18">
    <source>
        <dbReference type="Proteomes" id="UP001444661"/>
    </source>
</evidence>
<keyword evidence="11 16" id="KW-0472">Membrane</keyword>
<comment type="subcellular location">
    <subcellularLocation>
        <location evidence="1">Membrane</location>
        <topology evidence="1">Multi-pass membrane protein</topology>
    </subcellularLocation>
</comment>
<keyword evidence="9 16" id="KW-0812">Transmembrane</keyword>
<evidence type="ECO:0000256" key="11">
    <source>
        <dbReference type="ARBA" id="ARBA00023136"/>
    </source>
</evidence>
<evidence type="ECO:0000256" key="8">
    <source>
        <dbReference type="ARBA" id="ARBA00022679"/>
    </source>
</evidence>
<dbReference type="Proteomes" id="UP001444661">
    <property type="component" value="Unassembled WGS sequence"/>
</dbReference>
<dbReference type="InterPro" id="IPR029044">
    <property type="entry name" value="Nucleotide-diphossugar_trans"/>
</dbReference>
<dbReference type="SUPFAM" id="SSF53448">
    <property type="entry name" value="Nucleotide-diphospho-sugar transferases"/>
    <property type="match status" value="1"/>
</dbReference>
<evidence type="ECO:0000256" key="4">
    <source>
        <dbReference type="ARBA" id="ARBA00006739"/>
    </source>
</evidence>
<evidence type="ECO:0000256" key="9">
    <source>
        <dbReference type="ARBA" id="ARBA00022692"/>
    </source>
</evidence>
<dbReference type="EC" id="2.4.1.80" evidence="5"/>
<gene>
    <name evidence="17" type="ORF">PG993_014127</name>
</gene>
<dbReference type="PANTHER" id="PTHR12726">
    <property type="entry name" value="CERAMIDE GLUCOSYLTRANSFERASE"/>
    <property type="match status" value="1"/>
</dbReference>
<dbReference type="EMBL" id="JAQQWK010000013">
    <property type="protein sequence ID" value="KAK8017801.1"/>
    <property type="molecule type" value="Genomic_DNA"/>
</dbReference>
<evidence type="ECO:0000256" key="14">
    <source>
        <dbReference type="ARBA" id="ARBA00032575"/>
    </source>
</evidence>
<evidence type="ECO:0000256" key="2">
    <source>
        <dbReference type="ARBA" id="ARBA00004760"/>
    </source>
</evidence>
<dbReference type="Pfam" id="PF13506">
    <property type="entry name" value="Glyco_transf_21"/>
    <property type="match status" value="1"/>
</dbReference>
<dbReference type="PANTHER" id="PTHR12726:SF0">
    <property type="entry name" value="CERAMIDE GLUCOSYLTRANSFERASE"/>
    <property type="match status" value="1"/>
</dbReference>
<name>A0ABR1RS56_9PEZI</name>
<comment type="pathway">
    <text evidence="3">Sphingolipid metabolism.</text>
</comment>
<evidence type="ECO:0000256" key="12">
    <source>
        <dbReference type="ARBA" id="ARBA00031017"/>
    </source>
</evidence>
<comment type="caution">
    <text evidence="17">The sequence shown here is derived from an EMBL/GenBank/DDBJ whole genome shotgun (WGS) entry which is preliminary data.</text>
</comment>
<feature type="region of interest" description="Disordered" evidence="15">
    <location>
        <begin position="204"/>
        <end position="224"/>
    </location>
</feature>
<protein>
    <recommendedName>
        <fullName evidence="6">Ceramide glucosyltransferase</fullName>
        <ecNumber evidence="5">2.4.1.80</ecNumber>
    </recommendedName>
    <alternativeName>
        <fullName evidence="13">Glucosylceramide synthase</fullName>
    </alternativeName>
    <alternativeName>
        <fullName evidence="14">UDP-glucose ceramide glucosyltransferase</fullName>
    </alternativeName>
    <alternativeName>
        <fullName evidence="12">UDP-glucose:N-acylsphingosine D-glucosyltransferase</fullName>
    </alternativeName>
</protein>
<accession>A0ABR1RS56</accession>
<keyword evidence="7" id="KW-0328">Glycosyltransferase</keyword>
<evidence type="ECO:0000256" key="5">
    <source>
        <dbReference type="ARBA" id="ARBA00012699"/>
    </source>
</evidence>
<evidence type="ECO:0000256" key="7">
    <source>
        <dbReference type="ARBA" id="ARBA00022676"/>
    </source>
</evidence>
<comment type="similarity">
    <text evidence="4">Belongs to the glycosyltransferase 2 family.</text>
</comment>
<evidence type="ECO:0000256" key="16">
    <source>
        <dbReference type="SAM" id="Phobius"/>
    </source>
</evidence>
<reference evidence="17 18" key="1">
    <citation type="submission" date="2023-01" db="EMBL/GenBank/DDBJ databases">
        <title>Analysis of 21 Apiospora genomes using comparative genomics revels a genus with tremendous synthesis potential of carbohydrate active enzymes and secondary metabolites.</title>
        <authorList>
            <person name="Sorensen T."/>
        </authorList>
    </citation>
    <scope>NUCLEOTIDE SEQUENCE [LARGE SCALE GENOMIC DNA]</scope>
    <source>
        <strain evidence="17 18">CBS 33761</strain>
    </source>
</reference>
<evidence type="ECO:0000256" key="3">
    <source>
        <dbReference type="ARBA" id="ARBA00004991"/>
    </source>
</evidence>